<feature type="transmembrane region" description="Helical" evidence="1">
    <location>
        <begin position="48"/>
        <end position="71"/>
    </location>
</feature>
<evidence type="ECO:0000256" key="1">
    <source>
        <dbReference type="SAM" id="Phobius"/>
    </source>
</evidence>
<evidence type="ECO:0000313" key="2">
    <source>
        <dbReference type="EMBL" id="AYB34733.1"/>
    </source>
</evidence>
<feature type="transmembrane region" description="Helical" evidence="1">
    <location>
        <begin position="7"/>
        <end position="28"/>
    </location>
</feature>
<dbReference type="Proteomes" id="UP000266183">
    <property type="component" value="Chromosome"/>
</dbReference>
<keyword evidence="3" id="KW-1185">Reference proteome</keyword>
<name>A0A385SSE8_9BACT</name>
<dbReference type="EMBL" id="CP032382">
    <property type="protein sequence ID" value="AYB34733.1"/>
    <property type="molecule type" value="Genomic_DNA"/>
</dbReference>
<sequence length="224" mass="25784">MAKNLIINFIIWWSILDGVLHHGVIWHYSGFWLDSVGQILRPVTLKKIASIACVVLLLFNVVGYYGLFFGLRYANDREMQEKLDADAFDTSETITIAVPIAIPYMVDSRNFERVDGKVEHNGESYRLLKQRFERDTLYLVCVKDVQDQRIDQALARFVKTFTDRPQDASHQTKIFATFIKDYVAQTFSIRTLALGWQQQRVDKIMVVATPADYHPSITHPPKSA</sequence>
<dbReference type="KEGG" id="chk:D4L85_30960"/>
<keyword evidence="1" id="KW-0472">Membrane</keyword>
<proteinExistence type="predicted"/>
<organism evidence="2 3">
    <name type="scientific">Chryseolinea soli</name>
    <dbReference type="NCBI Taxonomy" id="2321403"/>
    <lineage>
        <taxon>Bacteria</taxon>
        <taxon>Pseudomonadati</taxon>
        <taxon>Bacteroidota</taxon>
        <taxon>Cytophagia</taxon>
        <taxon>Cytophagales</taxon>
        <taxon>Fulvivirgaceae</taxon>
        <taxon>Chryseolinea</taxon>
    </lineage>
</organism>
<keyword evidence="1" id="KW-0812">Transmembrane</keyword>
<evidence type="ECO:0000313" key="3">
    <source>
        <dbReference type="Proteomes" id="UP000266183"/>
    </source>
</evidence>
<dbReference type="AlphaFoldDB" id="A0A385SSE8"/>
<keyword evidence="1" id="KW-1133">Transmembrane helix</keyword>
<accession>A0A385SSE8</accession>
<protein>
    <submittedName>
        <fullName evidence="2">Uncharacterized protein</fullName>
    </submittedName>
</protein>
<reference evidence="3" key="1">
    <citation type="submission" date="2018-09" db="EMBL/GenBank/DDBJ databases">
        <title>Chryseolinea sp. KIS68-18 isolated from soil.</title>
        <authorList>
            <person name="Weon H.-Y."/>
            <person name="Kwon S.-W."/>
            <person name="Lee S.A."/>
        </authorList>
    </citation>
    <scope>NUCLEOTIDE SEQUENCE [LARGE SCALE GENOMIC DNA]</scope>
    <source>
        <strain evidence="3">KIS68-18</strain>
    </source>
</reference>
<gene>
    <name evidence="2" type="ORF">D4L85_30960</name>
</gene>